<evidence type="ECO:0000256" key="2">
    <source>
        <dbReference type="ARBA" id="ARBA00022723"/>
    </source>
</evidence>
<sequence>MKRSSAVLSFLTATSLLLSPVPAAAQLSEQSLAALRAVDLRLATIAYRLTTANAPLCRDLQPTPGWALHAVDQYDAATRPAARQVFGFAMPVAVEAVVDGGPAARAGVAPDDALVAVAGAPLAGPGESQGSATRDAALAQIAAQPADRALAVTIRHQGADRAVTIPPSPGCRSAFEVLLGPGMAAMSDGRTVQIAVRFFERYDDEQVAVIVAHELAHTILRHRVRLEAAGVKWGLFSELGRNGRLFRRTEEEADRLGAVLMRNAGYDPRAAPRFWRDHGGDVDGGLFRSRTHPSSSARAKLIQAELDAIPKDAGPVYRPPLLDSRDTPLD</sequence>
<keyword evidence="2" id="KW-0479">Metal-binding</keyword>
<accession>A0A7W7AGU9</accession>
<evidence type="ECO:0000256" key="8">
    <source>
        <dbReference type="SAM" id="SignalP"/>
    </source>
</evidence>
<dbReference type="CDD" id="cd07342">
    <property type="entry name" value="M48C_Oma1_like"/>
    <property type="match status" value="1"/>
</dbReference>
<comment type="caution">
    <text evidence="10">The sequence shown here is derived from an EMBL/GenBank/DDBJ whole genome shotgun (WGS) entry which is preliminary data.</text>
</comment>
<reference evidence="10 11" key="1">
    <citation type="submission" date="2020-08" db="EMBL/GenBank/DDBJ databases">
        <title>Genomic Encyclopedia of Type Strains, Phase IV (KMG-IV): sequencing the most valuable type-strain genomes for metagenomic binning, comparative biology and taxonomic classification.</title>
        <authorList>
            <person name="Goeker M."/>
        </authorList>
    </citation>
    <scope>NUCLEOTIDE SEQUENCE [LARGE SCALE GENOMIC DNA]</scope>
    <source>
        <strain evidence="10 11">DSM 15867</strain>
    </source>
</reference>
<dbReference type="GO" id="GO:0004222">
    <property type="term" value="F:metalloendopeptidase activity"/>
    <property type="evidence" value="ECO:0007669"/>
    <property type="project" value="InterPro"/>
</dbReference>
<evidence type="ECO:0000256" key="1">
    <source>
        <dbReference type="ARBA" id="ARBA00022670"/>
    </source>
</evidence>
<keyword evidence="3 6" id="KW-0378">Hydrolase</keyword>
<organism evidence="10 11">
    <name type="scientific">Sphingomonas abaci</name>
    <dbReference type="NCBI Taxonomy" id="237611"/>
    <lineage>
        <taxon>Bacteria</taxon>
        <taxon>Pseudomonadati</taxon>
        <taxon>Pseudomonadota</taxon>
        <taxon>Alphaproteobacteria</taxon>
        <taxon>Sphingomonadales</taxon>
        <taxon>Sphingomonadaceae</taxon>
        <taxon>Sphingomonas</taxon>
    </lineage>
</organism>
<evidence type="ECO:0000256" key="7">
    <source>
        <dbReference type="SAM" id="MobiDB-lite"/>
    </source>
</evidence>
<comment type="cofactor">
    <cofactor evidence="6">
        <name>Zn(2+)</name>
        <dbReference type="ChEBI" id="CHEBI:29105"/>
    </cofactor>
    <text evidence="6">Binds 1 zinc ion per subunit.</text>
</comment>
<dbReference type="InterPro" id="IPR001915">
    <property type="entry name" value="Peptidase_M48"/>
</dbReference>
<keyword evidence="1 6" id="KW-0645">Protease</keyword>
<keyword evidence="4 6" id="KW-0862">Zinc</keyword>
<dbReference type="AlphaFoldDB" id="A0A7W7AGU9"/>
<evidence type="ECO:0000256" key="4">
    <source>
        <dbReference type="ARBA" id="ARBA00022833"/>
    </source>
</evidence>
<feature type="domain" description="Peptidase M48" evidence="9">
    <location>
        <begin position="247"/>
        <end position="304"/>
    </location>
</feature>
<evidence type="ECO:0000313" key="10">
    <source>
        <dbReference type="EMBL" id="MBB4616792.1"/>
    </source>
</evidence>
<feature type="chain" id="PRO_5030659566" evidence="8">
    <location>
        <begin position="26"/>
        <end position="330"/>
    </location>
</feature>
<feature type="signal peptide" evidence="8">
    <location>
        <begin position="1"/>
        <end position="25"/>
    </location>
</feature>
<gene>
    <name evidence="10" type="ORF">GGQ96_000898</name>
</gene>
<dbReference type="Proteomes" id="UP000574769">
    <property type="component" value="Unassembled WGS sequence"/>
</dbReference>
<dbReference type="EMBL" id="JACHNY010000001">
    <property type="protein sequence ID" value="MBB4616792.1"/>
    <property type="molecule type" value="Genomic_DNA"/>
</dbReference>
<dbReference type="Gene3D" id="2.30.42.10">
    <property type="match status" value="1"/>
</dbReference>
<evidence type="ECO:0000259" key="9">
    <source>
        <dbReference type="Pfam" id="PF01435"/>
    </source>
</evidence>
<dbReference type="GO" id="GO:0046872">
    <property type="term" value="F:metal ion binding"/>
    <property type="evidence" value="ECO:0007669"/>
    <property type="project" value="UniProtKB-KW"/>
</dbReference>
<dbReference type="PANTHER" id="PTHR22726:SF1">
    <property type="entry name" value="METALLOENDOPEPTIDASE OMA1, MITOCHONDRIAL"/>
    <property type="match status" value="1"/>
</dbReference>
<protein>
    <submittedName>
        <fullName evidence="10">Zn-dependent protease with chaperone function</fullName>
    </submittedName>
</protein>
<evidence type="ECO:0000256" key="3">
    <source>
        <dbReference type="ARBA" id="ARBA00022801"/>
    </source>
</evidence>
<dbReference type="Pfam" id="PF01435">
    <property type="entry name" value="Peptidase_M48"/>
    <property type="match status" value="1"/>
</dbReference>
<dbReference type="SUPFAM" id="SSF50156">
    <property type="entry name" value="PDZ domain-like"/>
    <property type="match status" value="1"/>
</dbReference>
<name>A0A7W7AGU9_9SPHN</name>
<evidence type="ECO:0000256" key="6">
    <source>
        <dbReference type="RuleBase" id="RU003983"/>
    </source>
</evidence>
<evidence type="ECO:0000313" key="11">
    <source>
        <dbReference type="Proteomes" id="UP000574769"/>
    </source>
</evidence>
<dbReference type="PANTHER" id="PTHR22726">
    <property type="entry name" value="METALLOENDOPEPTIDASE OMA1"/>
    <property type="match status" value="1"/>
</dbReference>
<proteinExistence type="inferred from homology"/>
<keyword evidence="11" id="KW-1185">Reference proteome</keyword>
<dbReference type="InterPro" id="IPR051156">
    <property type="entry name" value="Mito/Outer_Membr_Metalloprot"/>
</dbReference>
<evidence type="ECO:0000256" key="5">
    <source>
        <dbReference type="ARBA" id="ARBA00023049"/>
    </source>
</evidence>
<keyword evidence="5 6" id="KW-0482">Metalloprotease</keyword>
<dbReference type="InterPro" id="IPR036034">
    <property type="entry name" value="PDZ_sf"/>
</dbReference>
<dbReference type="GO" id="GO:0016020">
    <property type="term" value="C:membrane"/>
    <property type="evidence" value="ECO:0007669"/>
    <property type="project" value="TreeGrafter"/>
</dbReference>
<dbReference type="RefSeq" id="WP_184111872.1">
    <property type="nucleotide sequence ID" value="NZ_JACHNY010000001.1"/>
</dbReference>
<keyword evidence="8" id="KW-0732">Signal</keyword>
<dbReference type="GO" id="GO:0051603">
    <property type="term" value="P:proteolysis involved in protein catabolic process"/>
    <property type="evidence" value="ECO:0007669"/>
    <property type="project" value="TreeGrafter"/>
</dbReference>
<comment type="similarity">
    <text evidence="6">Belongs to the peptidase M48 family.</text>
</comment>
<feature type="region of interest" description="Disordered" evidence="7">
    <location>
        <begin position="311"/>
        <end position="330"/>
    </location>
</feature>